<evidence type="ECO:0000256" key="17">
    <source>
        <dbReference type="HAMAP-Rule" id="MF_02089"/>
    </source>
</evidence>
<evidence type="ECO:0000256" key="12">
    <source>
        <dbReference type="ARBA" id="ARBA00023014"/>
    </source>
</evidence>
<evidence type="ECO:0000256" key="6">
    <source>
        <dbReference type="ARBA" id="ARBA00022485"/>
    </source>
</evidence>
<evidence type="ECO:0000256" key="1">
    <source>
        <dbReference type="ARBA" id="ARBA00002268"/>
    </source>
</evidence>
<feature type="binding site" evidence="17">
    <location>
        <position position="86"/>
    </location>
    <ligand>
        <name>[4Fe-4S] cluster</name>
        <dbReference type="ChEBI" id="CHEBI:49883"/>
    </ligand>
</feature>
<feature type="binding site" evidence="17">
    <location>
        <position position="9"/>
    </location>
    <ligand>
        <name>[4Fe-4S] cluster</name>
        <dbReference type="ChEBI" id="CHEBI:49883"/>
    </ligand>
</feature>
<keyword evidence="8 17" id="KW-0479">Metal-binding</keyword>
<gene>
    <name evidence="17" type="primary">queH</name>
    <name evidence="18" type="ORF">ENX73_03295</name>
</gene>
<keyword evidence="13 17" id="KW-1015">Disulfide bond</keyword>
<keyword evidence="14 17" id="KW-0676">Redox-active center</keyword>
<keyword evidence="10 17" id="KW-0560">Oxidoreductase</keyword>
<comment type="caution">
    <text evidence="18">The sequence shown here is derived from an EMBL/GenBank/DDBJ whole genome shotgun (WGS) entry which is preliminary data.</text>
</comment>
<sequence length="179" mass="20591">MKVLLHICCAPDATTAYIRLSQFHDVSGYFFNPNVQPFDEYSKRREAVEKLSKAWHFEVIYPEYDPARWFKSVRGLETLREGSMRCKACIAFRLKNSAIFAKENGFDAFATSLTTSPHKDVQFINDIGLRLSKSIGVGYIPSTFRKQNGFLESVRYCKALDLYRQNYCGCLFSLPKVKV</sequence>
<comment type="similarity">
    <text evidence="3 17">Belongs to the QueH family.</text>
</comment>
<dbReference type="PANTHER" id="PTHR36701">
    <property type="entry name" value="EPOXYQUEUOSINE REDUCTASE QUEH"/>
    <property type="match status" value="1"/>
</dbReference>
<dbReference type="HAMAP" id="MF_02089">
    <property type="entry name" value="QueH"/>
    <property type="match status" value="1"/>
</dbReference>
<keyword evidence="12 17" id="KW-0411">Iron-sulfur</keyword>
<evidence type="ECO:0000256" key="3">
    <source>
        <dbReference type="ARBA" id="ARBA00008207"/>
    </source>
</evidence>
<protein>
    <recommendedName>
        <fullName evidence="5 17">Epoxyqueuosine reductase QueH</fullName>
        <ecNumber evidence="4 17">1.17.99.6</ecNumber>
    </recommendedName>
    <alternativeName>
        <fullName evidence="15 17">Queuosine biosynthesis protein QueH</fullName>
    </alternativeName>
</protein>
<dbReference type="Pfam" id="PF02677">
    <property type="entry name" value="QueH"/>
    <property type="match status" value="1"/>
</dbReference>
<comment type="catalytic activity">
    <reaction evidence="16 17">
        <text>epoxyqueuosine(34) in tRNA + AH2 = queuosine(34) in tRNA + A + H2O</text>
        <dbReference type="Rhea" id="RHEA:32159"/>
        <dbReference type="Rhea" id="RHEA-COMP:18571"/>
        <dbReference type="Rhea" id="RHEA-COMP:18582"/>
        <dbReference type="ChEBI" id="CHEBI:13193"/>
        <dbReference type="ChEBI" id="CHEBI:15377"/>
        <dbReference type="ChEBI" id="CHEBI:17499"/>
        <dbReference type="ChEBI" id="CHEBI:194431"/>
        <dbReference type="ChEBI" id="CHEBI:194443"/>
        <dbReference type="EC" id="1.17.99.6"/>
    </reaction>
</comment>
<evidence type="ECO:0000256" key="2">
    <source>
        <dbReference type="ARBA" id="ARBA00004691"/>
    </source>
</evidence>
<dbReference type="EC" id="1.17.99.6" evidence="4 17"/>
<evidence type="ECO:0000256" key="7">
    <source>
        <dbReference type="ARBA" id="ARBA00022694"/>
    </source>
</evidence>
<feature type="binding site" evidence="17">
    <location>
        <position position="8"/>
    </location>
    <ligand>
        <name>[4Fe-4S] cluster</name>
        <dbReference type="ChEBI" id="CHEBI:49883"/>
    </ligand>
</feature>
<dbReference type="GO" id="GO:0052693">
    <property type="term" value="F:epoxyqueuosine reductase activity"/>
    <property type="evidence" value="ECO:0007669"/>
    <property type="project" value="UniProtKB-UniRule"/>
</dbReference>
<name>A0A7V3REJ3_9BACT</name>
<evidence type="ECO:0000256" key="9">
    <source>
        <dbReference type="ARBA" id="ARBA00022785"/>
    </source>
</evidence>
<evidence type="ECO:0000256" key="11">
    <source>
        <dbReference type="ARBA" id="ARBA00023004"/>
    </source>
</evidence>
<comment type="pathway">
    <text evidence="2 17">tRNA modification; tRNA-queuosine biosynthesis.</text>
</comment>
<evidence type="ECO:0000256" key="14">
    <source>
        <dbReference type="ARBA" id="ARBA00023284"/>
    </source>
</evidence>
<comment type="function">
    <text evidence="1 17">Catalyzes the conversion of epoxyqueuosine (oQ) to queuosine (Q), which is a hypermodified base found in the wobble positions of tRNA(Asp), tRNA(Asn), tRNA(His) and tRNA(Tyr).</text>
</comment>
<dbReference type="PANTHER" id="PTHR36701:SF1">
    <property type="entry name" value="EPOXYQUEUOSINE REDUCTASE QUEH"/>
    <property type="match status" value="1"/>
</dbReference>
<keyword evidence="11 17" id="KW-0408">Iron</keyword>
<dbReference type="UniPathway" id="UPA00392"/>
<proteinExistence type="inferred from homology"/>
<dbReference type="GO" id="GO:0051539">
    <property type="term" value="F:4 iron, 4 sulfur cluster binding"/>
    <property type="evidence" value="ECO:0007669"/>
    <property type="project" value="UniProtKB-UniRule"/>
</dbReference>
<dbReference type="GO" id="GO:0008616">
    <property type="term" value="P:tRNA queuosine(34) biosynthetic process"/>
    <property type="evidence" value="ECO:0007669"/>
    <property type="project" value="UniProtKB-UniRule"/>
</dbReference>
<feature type="binding site" evidence="17">
    <location>
        <position position="89"/>
    </location>
    <ligand>
        <name>[4Fe-4S] cluster</name>
        <dbReference type="ChEBI" id="CHEBI:49883"/>
    </ligand>
</feature>
<evidence type="ECO:0000256" key="13">
    <source>
        <dbReference type="ARBA" id="ARBA00023157"/>
    </source>
</evidence>
<organism evidence="18">
    <name type="scientific">Mesoaciditoga lauensis</name>
    <dbReference type="NCBI Taxonomy" id="1495039"/>
    <lineage>
        <taxon>Bacteria</taxon>
        <taxon>Thermotogati</taxon>
        <taxon>Thermotogota</taxon>
        <taxon>Thermotogae</taxon>
        <taxon>Mesoaciditogales</taxon>
        <taxon>Mesoaciditogaceae</taxon>
        <taxon>Mesoaciditoga</taxon>
    </lineage>
</organism>
<evidence type="ECO:0000256" key="15">
    <source>
        <dbReference type="ARBA" id="ARBA00031446"/>
    </source>
</evidence>
<dbReference type="AlphaFoldDB" id="A0A7V3REJ3"/>
<evidence type="ECO:0000256" key="16">
    <source>
        <dbReference type="ARBA" id="ARBA00047415"/>
    </source>
</evidence>
<evidence type="ECO:0000313" key="18">
    <source>
        <dbReference type="EMBL" id="HGE75134.1"/>
    </source>
</evidence>
<reference evidence="18" key="1">
    <citation type="journal article" date="2020" name="mSystems">
        <title>Genome- and Community-Level Interaction Insights into Carbon Utilization and Element Cycling Functions of Hydrothermarchaeota in Hydrothermal Sediment.</title>
        <authorList>
            <person name="Zhou Z."/>
            <person name="Liu Y."/>
            <person name="Xu W."/>
            <person name="Pan J."/>
            <person name="Luo Z.H."/>
            <person name="Li M."/>
        </authorList>
    </citation>
    <scope>NUCLEOTIDE SEQUENCE [LARGE SCALE GENOMIC DNA]</scope>
    <source>
        <strain evidence="18">SpSt-966</strain>
    </source>
</reference>
<accession>A0A7V3REJ3</accession>
<evidence type="ECO:0000256" key="4">
    <source>
        <dbReference type="ARBA" id="ARBA00012622"/>
    </source>
</evidence>
<evidence type="ECO:0000256" key="5">
    <source>
        <dbReference type="ARBA" id="ARBA00016895"/>
    </source>
</evidence>
<keyword evidence="7 17" id="KW-0819">tRNA processing</keyword>
<feature type="disulfide bond" description="Redox-active" evidence="17">
    <location>
        <begin position="168"/>
        <end position="170"/>
    </location>
</feature>
<keyword evidence="6 17" id="KW-0004">4Fe-4S</keyword>
<dbReference type="InterPro" id="IPR003828">
    <property type="entry name" value="QueH"/>
</dbReference>
<dbReference type="EMBL" id="DTPE01000137">
    <property type="protein sequence ID" value="HGE75134.1"/>
    <property type="molecule type" value="Genomic_DNA"/>
</dbReference>
<evidence type="ECO:0000256" key="10">
    <source>
        <dbReference type="ARBA" id="ARBA00023002"/>
    </source>
</evidence>
<evidence type="ECO:0000256" key="8">
    <source>
        <dbReference type="ARBA" id="ARBA00022723"/>
    </source>
</evidence>
<keyword evidence="9 17" id="KW-0671">Queuosine biosynthesis</keyword>
<dbReference type="GO" id="GO:0046872">
    <property type="term" value="F:metal ion binding"/>
    <property type="evidence" value="ECO:0007669"/>
    <property type="project" value="UniProtKB-KW"/>
</dbReference>